<dbReference type="PANTHER" id="PTHR34355">
    <property type="entry name" value="JOSEPHIN-LIKE PROTEIN"/>
    <property type="match status" value="1"/>
</dbReference>
<dbReference type="SMART" id="SM00239">
    <property type="entry name" value="C2"/>
    <property type="match status" value="1"/>
</dbReference>
<name>A0A8S9GWI7_BRACR</name>
<dbReference type="InterPro" id="IPR044750">
    <property type="entry name" value="C2_SRC2/BAP"/>
</dbReference>
<feature type="region of interest" description="Disordered" evidence="1">
    <location>
        <begin position="283"/>
        <end position="302"/>
    </location>
</feature>
<feature type="region of interest" description="Disordered" evidence="1">
    <location>
        <begin position="407"/>
        <end position="429"/>
    </location>
</feature>
<evidence type="ECO:0000256" key="1">
    <source>
        <dbReference type="SAM" id="MobiDB-lite"/>
    </source>
</evidence>
<dbReference type="InterPro" id="IPR035892">
    <property type="entry name" value="C2_domain_sf"/>
</dbReference>
<feature type="compositionally biased region" description="Low complexity" evidence="1">
    <location>
        <begin position="477"/>
        <end position="492"/>
    </location>
</feature>
<feature type="compositionally biased region" description="Basic and acidic residues" evidence="1">
    <location>
        <begin position="288"/>
        <end position="301"/>
    </location>
</feature>
<dbReference type="CDD" id="cd04051">
    <property type="entry name" value="C2_SRC2_like"/>
    <property type="match status" value="1"/>
</dbReference>
<gene>
    <name evidence="3" type="ORF">F2Q70_00019557</name>
</gene>
<dbReference type="SUPFAM" id="SSF49562">
    <property type="entry name" value="C2 domain (Calcium/lipid-binding domain, CaLB)"/>
    <property type="match status" value="1"/>
</dbReference>
<evidence type="ECO:0000313" key="3">
    <source>
        <dbReference type="EMBL" id="KAF2548342.1"/>
    </source>
</evidence>
<protein>
    <recommendedName>
        <fullName evidence="2">C2 domain-containing protein</fullName>
    </recommendedName>
</protein>
<dbReference type="AlphaFoldDB" id="A0A8S9GWI7"/>
<dbReference type="PROSITE" id="PS50004">
    <property type="entry name" value="C2"/>
    <property type="match status" value="1"/>
</dbReference>
<dbReference type="Gene3D" id="2.60.40.150">
    <property type="entry name" value="C2 domain"/>
    <property type="match status" value="1"/>
</dbReference>
<dbReference type="GO" id="GO:0006952">
    <property type="term" value="P:defense response"/>
    <property type="evidence" value="ECO:0007669"/>
    <property type="project" value="InterPro"/>
</dbReference>
<evidence type="ECO:0000259" key="2">
    <source>
        <dbReference type="PROSITE" id="PS50004"/>
    </source>
</evidence>
<feature type="region of interest" description="Disordered" evidence="1">
    <location>
        <begin position="131"/>
        <end position="183"/>
    </location>
</feature>
<dbReference type="PANTHER" id="PTHR34355:SF10">
    <property type="entry name" value="JOSEPHIN-LIKE PROTEIN"/>
    <property type="match status" value="1"/>
</dbReference>
<dbReference type="Pfam" id="PF00168">
    <property type="entry name" value="C2"/>
    <property type="match status" value="1"/>
</dbReference>
<comment type="caution">
    <text evidence="3">The sequence shown here is derived from an EMBL/GenBank/DDBJ whole genome shotgun (WGS) entry which is preliminary data.</text>
</comment>
<sequence length="526" mass="58516">MAASSEPLDLVVTVVSAKHLKNVNWRNGDLKPYVVLYLDSDHRVSTRSDDSAKPVWNERITLPLTRSVHESVLNVEILHSDAAKTLVGSVRFPLVRLIDSEGAMVPESISSLELLRPSGRTQGKIRLKLAIKERPIPPPQRPQSQPRDYYSAPQGNHYYSPSPPPAPITSPYREFSPSPSPSPSPYPFTDHYYSGFYYPPPPPRSMYDRASNYGQPSAPVDLPLAPPRFPQPNGPSAPVEAFQMNEYKPQVGSRLSSYGVPSGPSAPVDYSPYDHRQLQKTMGGLSLEEERGAAERSESDFGARPPSYSYGREYRREYMICPYMYVLFAKLISFASFSLFMHVSEEQESLNYEPCSDYGSVPCLRHEPFYVLQFYRIFLQVGEGLLLCPAVLQNLFAATGTKRISTSTRPVPRDASVNQSAIKGPHGGKIPGCTTSCRLRLPRKTEVTAARMIKQLGCKFAKGLRLVVMRKKRKSSPSKGSSSFSSGRSQPSIMPLSNESHRSEAIEDCIEFINSSSSFNRSNSTC</sequence>
<feature type="region of interest" description="Disordered" evidence="1">
    <location>
        <begin position="470"/>
        <end position="502"/>
    </location>
</feature>
<feature type="domain" description="C2" evidence="2">
    <location>
        <begin position="1"/>
        <end position="107"/>
    </location>
</feature>
<accession>A0A8S9GWI7</accession>
<proteinExistence type="predicted"/>
<reference evidence="3" key="1">
    <citation type="submission" date="2019-12" db="EMBL/GenBank/DDBJ databases">
        <title>Genome sequencing and annotation of Brassica cretica.</title>
        <authorList>
            <person name="Studholme D.J."/>
            <person name="Sarris P.F."/>
        </authorList>
    </citation>
    <scope>NUCLEOTIDE SEQUENCE</scope>
    <source>
        <strain evidence="3">PFS-102/07</strain>
        <tissue evidence="3">Leaf</tissue>
    </source>
</reference>
<dbReference type="EMBL" id="QGKY02001925">
    <property type="protein sequence ID" value="KAF2548342.1"/>
    <property type="molecule type" value="Genomic_DNA"/>
</dbReference>
<dbReference type="InterPro" id="IPR000008">
    <property type="entry name" value="C2_dom"/>
</dbReference>
<organism evidence="3">
    <name type="scientific">Brassica cretica</name>
    <name type="common">Mustard</name>
    <dbReference type="NCBI Taxonomy" id="69181"/>
    <lineage>
        <taxon>Eukaryota</taxon>
        <taxon>Viridiplantae</taxon>
        <taxon>Streptophyta</taxon>
        <taxon>Embryophyta</taxon>
        <taxon>Tracheophyta</taxon>
        <taxon>Spermatophyta</taxon>
        <taxon>Magnoliopsida</taxon>
        <taxon>eudicotyledons</taxon>
        <taxon>Gunneridae</taxon>
        <taxon>Pentapetalae</taxon>
        <taxon>rosids</taxon>
        <taxon>malvids</taxon>
        <taxon>Brassicales</taxon>
        <taxon>Brassicaceae</taxon>
        <taxon>Brassiceae</taxon>
        <taxon>Brassica</taxon>
    </lineage>
</organism>